<keyword evidence="2" id="KW-0732">Signal</keyword>
<dbReference type="AlphaFoldDB" id="A0A1H4GN03"/>
<name>A0A1H4GN03_9BURK</name>
<reference evidence="4" key="1">
    <citation type="submission" date="2016-10" db="EMBL/GenBank/DDBJ databases">
        <authorList>
            <person name="Varghese N."/>
            <person name="Submissions S."/>
        </authorList>
    </citation>
    <scope>NUCLEOTIDE SEQUENCE [LARGE SCALE GENOMIC DNA]</scope>
    <source>
        <strain evidence="4">LMG 24000</strain>
    </source>
</reference>
<sequence>MKHAIRLAALSFTLLGATCGVHAAQHAYSPLESLEQSWITASVQRGDSPLDALIKTSFIGFTPDGASRPKPGLLIAAPGNDRPAPAQETSTMRVEGAGE</sequence>
<organism evidence="3 4">
    <name type="scientific">Paraburkholderia sartisoli</name>
    <dbReference type="NCBI Taxonomy" id="83784"/>
    <lineage>
        <taxon>Bacteria</taxon>
        <taxon>Pseudomonadati</taxon>
        <taxon>Pseudomonadota</taxon>
        <taxon>Betaproteobacteria</taxon>
        <taxon>Burkholderiales</taxon>
        <taxon>Burkholderiaceae</taxon>
        <taxon>Paraburkholderia</taxon>
    </lineage>
</organism>
<gene>
    <name evidence="3" type="ORF">SAMN05192564_106179</name>
</gene>
<dbReference type="RefSeq" id="WP_090535473.1">
    <property type="nucleotide sequence ID" value="NZ_FNRQ01000006.1"/>
</dbReference>
<feature type="region of interest" description="Disordered" evidence="1">
    <location>
        <begin position="76"/>
        <end position="99"/>
    </location>
</feature>
<dbReference type="OrthoDB" id="9008668at2"/>
<evidence type="ECO:0000256" key="2">
    <source>
        <dbReference type="SAM" id="SignalP"/>
    </source>
</evidence>
<evidence type="ECO:0000256" key="1">
    <source>
        <dbReference type="SAM" id="MobiDB-lite"/>
    </source>
</evidence>
<dbReference type="EMBL" id="FNRQ01000006">
    <property type="protein sequence ID" value="SEB10954.1"/>
    <property type="molecule type" value="Genomic_DNA"/>
</dbReference>
<keyword evidence="4" id="KW-1185">Reference proteome</keyword>
<evidence type="ECO:0000313" key="4">
    <source>
        <dbReference type="Proteomes" id="UP000198638"/>
    </source>
</evidence>
<accession>A0A1H4GN03</accession>
<proteinExistence type="predicted"/>
<feature type="chain" id="PRO_5011782620" evidence="2">
    <location>
        <begin position="24"/>
        <end position="99"/>
    </location>
</feature>
<feature type="signal peptide" evidence="2">
    <location>
        <begin position="1"/>
        <end position="23"/>
    </location>
</feature>
<protein>
    <submittedName>
        <fullName evidence="3">Uncharacterized protein</fullName>
    </submittedName>
</protein>
<dbReference type="Proteomes" id="UP000198638">
    <property type="component" value="Unassembled WGS sequence"/>
</dbReference>
<evidence type="ECO:0000313" key="3">
    <source>
        <dbReference type="EMBL" id="SEB10954.1"/>
    </source>
</evidence>